<keyword evidence="2" id="KW-1185">Reference proteome</keyword>
<organism evidence="1 2">
    <name type="scientific">Hymenobacter jeongseonensis</name>
    <dbReference type="NCBI Taxonomy" id="2791027"/>
    <lineage>
        <taxon>Bacteria</taxon>
        <taxon>Pseudomonadati</taxon>
        <taxon>Bacteroidota</taxon>
        <taxon>Cytophagia</taxon>
        <taxon>Cytophagales</taxon>
        <taxon>Hymenobacteraceae</taxon>
        <taxon>Hymenobacter</taxon>
    </lineage>
</organism>
<dbReference type="InterPro" id="IPR046558">
    <property type="entry name" value="DUF6712"/>
</dbReference>
<accession>A0ABS0IM63</accession>
<protein>
    <submittedName>
        <fullName evidence="1">Uncharacterized protein</fullName>
    </submittedName>
</protein>
<name>A0ABS0IM63_9BACT</name>
<evidence type="ECO:0000313" key="2">
    <source>
        <dbReference type="Proteomes" id="UP000597617"/>
    </source>
</evidence>
<sequence length="314" mass="34272">MLFTTTAELKESLGTLHKNMKFETLLSFVEQAEPKHLAPAVGFELLEKLGLPTAELDADYLALRTRLRASLVHYAVLEAAPFLAVAMGELGLVEQSAGNATPTRQWVYHNFVDAAAEQADQQLDVALMWLDFKAGAGAFPEYVQSEQYQLSRGQLLHSAHELGKYLSIKNSRRAYLALLPFLQRVEELELAPLLGEDRLAALRTALRSGAPSQPDQKLLALVRPALAHLTMAAALPELSVSITGAGIRVLSDNDGIRQRQAASADVVGALSRKALGLATQYLERLRRHLDAESPLAEVRAAELFDNSGKPTFVV</sequence>
<reference evidence="1 2" key="1">
    <citation type="submission" date="2020-11" db="EMBL/GenBank/DDBJ databases">
        <authorList>
            <person name="Kim M.K."/>
        </authorList>
    </citation>
    <scope>NUCLEOTIDE SEQUENCE [LARGE SCALE GENOMIC DNA]</scope>
    <source>
        <strain evidence="1 2">BT683</strain>
    </source>
</reference>
<dbReference type="RefSeq" id="WP_196283807.1">
    <property type="nucleotide sequence ID" value="NZ_JADQDQ010000013.1"/>
</dbReference>
<gene>
    <name evidence="1" type="ORF">I2I05_18830</name>
</gene>
<evidence type="ECO:0000313" key="1">
    <source>
        <dbReference type="EMBL" id="MBF9239455.1"/>
    </source>
</evidence>
<dbReference type="EMBL" id="JADQDQ010000013">
    <property type="protein sequence ID" value="MBF9239455.1"/>
    <property type="molecule type" value="Genomic_DNA"/>
</dbReference>
<comment type="caution">
    <text evidence="1">The sequence shown here is derived from an EMBL/GenBank/DDBJ whole genome shotgun (WGS) entry which is preliminary data.</text>
</comment>
<dbReference type="Proteomes" id="UP000597617">
    <property type="component" value="Unassembled WGS sequence"/>
</dbReference>
<proteinExistence type="predicted"/>
<dbReference type="Pfam" id="PF20459">
    <property type="entry name" value="DUF6712"/>
    <property type="match status" value="2"/>
</dbReference>